<sequence length="278" mass="31320">MSFRPTYVIRSPSPYISPYSNSFSSVNSSSTSKSLSLPYEPERSNEHPCQCLRSELSDEAASPPSRSVVPDIVVTTATPMAPLIPPYLSLDPSLFLTLEPRNYPEFVLSQLCTLFIDIESTMDTHLMRQLPKLHSLLYFLSAFSHFRLISHNIPAFQSQVGTHFFIADIWDEPYFAVKPEPELKMVFAILDERYTDTFPHRAACLIYPDDFERQTAEEMDIEESACRFAGRGKGGVDQDTGVSAPGLVHRRGWGGRAKYVVTASYAGDVGVEYPRYHF</sequence>
<evidence type="ECO:0000313" key="1">
    <source>
        <dbReference type="EMBL" id="THV54669.1"/>
    </source>
</evidence>
<protein>
    <submittedName>
        <fullName evidence="1">Uncharacterized protein</fullName>
    </submittedName>
</protein>
<proteinExistence type="predicted"/>
<dbReference type="AlphaFoldDB" id="A0A4S8RIY2"/>
<keyword evidence="2" id="KW-1185">Reference proteome</keyword>
<name>A0A4S8RIY2_9HELO</name>
<accession>A0A4S8RIY2</accession>
<reference evidence="1 2" key="1">
    <citation type="submission" date="2017-12" db="EMBL/GenBank/DDBJ databases">
        <title>Comparative genomics of Botrytis spp.</title>
        <authorList>
            <person name="Valero-Jimenez C.A."/>
            <person name="Tapia P."/>
            <person name="Veloso J."/>
            <person name="Silva-Moreno E."/>
            <person name="Staats M."/>
            <person name="Valdes J.H."/>
            <person name="Van Kan J.A.L."/>
        </authorList>
    </citation>
    <scope>NUCLEOTIDE SEQUENCE [LARGE SCALE GENOMIC DNA]</scope>
    <source>
        <strain evidence="1 2">MUCL435</strain>
    </source>
</reference>
<dbReference type="OrthoDB" id="3559864at2759"/>
<dbReference type="Proteomes" id="UP000308671">
    <property type="component" value="Unassembled WGS sequence"/>
</dbReference>
<organism evidence="1 2">
    <name type="scientific">Botrytis galanthina</name>
    <dbReference type="NCBI Taxonomy" id="278940"/>
    <lineage>
        <taxon>Eukaryota</taxon>
        <taxon>Fungi</taxon>
        <taxon>Dikarya</taxon>
        <taxon>Ascomycota</taxon>
        <taxon>Pezizomycotina</taxon>
        <taxon>Leotiomycetes</taxon>
        <taxon>Helotiales</taxon>
        <taxon>Sclerotiniaceae</taxon>
        <taxon>Botrytis</taxon>
    </lineage>
</organism>
<dbReference type="EMBL" id="PQXL01000022">
    <property type="protein sequence ID" value="THV54669.1"/>
    <property type="molecule type" value="Genomic_DNA"/>
</dbReference>
<gene>
    <name evidence="1" type="ORF">BGAL_0022g00250</name>
</gene>
<evidence type="ECO:0000313" key="2">
    <source>
        <dbReference type="Proteomes" id="UP000308671"/>
    </source>
</evidence>
<comment type="caution">
    <text evidence="1">The sequence shown here is derived from an EMBL/GenBank/DDBJ whole genome shotgun (WGS) entry which is preliminary data.</text>
</comment>